<dbReference type="PRINTS" id="PR00068">
    <property type="entry name" value="CUZNDISMTASE"/>
</dbReference>
<dbReference type="GO" id="GO:0004784">
    <property type="term" value="F:superoxide dismutase activity"/>
    <property type="evidence" value="ECO:0007669"/>
    <property type="project" value="UniProtKB-EC"/>
</dbReference>
<keyword evidence="4" id="KW-0049">Antioxidant</keyword>
<evidence type="ECO:0000259" key="8">
    <source>
        <dbReference type="Pfam" id="PF00080"/>
    </source>
</evidence>
<dbReference type="EMBL" id="JABDTM020020355">
    <property type="protein sequence ID" value="KAH0817071.1"/>
    <property type="molecule type" value="Genomic_DNA"/>
</dbReference>
<evidence type="ECO:0000313" key="9">
    <source>
        <dbReference type="EMBL" id="AII26026.1"/>
    </source>
</evidence>
<dbReference type="Proteomes" id="UP000719412">
    <property type="component" value="Unassembled WGS sequence"/>
</dbReference>
<dbReference type="CDD" id="cd00305">
    <property type="entry name" value="Cu-Zn_Superoxide_Dismutase"/>
    <property type="match status" value="1"/>
</dbReference>
<evidence type="ECO:0000256" key="6">
    <source>
        <dbReference type="ARBA" id="ARBA00049204"/>
    </source>
</evidence>
<keyword evidence="5" id="KW-0560">Oxidoreductase</keyword>
<feature type="chain" id="PRO_5035353095" description="superoxide dismutase" evidence="7">
    <location>
        <begin position="22"/>
        <end position="229"/>
    </location>
</feature>
<reference evidence="10" key="3">
    <citation type="journal article" date="2020" name="J Insects Food Feed">
        <title>The yellow mealworm (Tenebrio molitor) genome: a resource for the emerging insects as food and feed industry.</title>
        <authorList>
            <person name="Eriksson T."/>
            <person name="Andere A."/>
            <person name="Kelstrup H."/>
            <person name="Emery V."/>
            <person name="Picard C."/>
        </authorList>
    </citation>
    <scope>NUCLEOTIDE SEQUENCE</scope>
    <source>
        <strain evidence="10">Stoneville</strain>
        <tissue evidence="10">Whole head</tissue>
    </source>
</reference>
<sequence length="229" mass="24546">MSYRQVLVLCSVLLTTHRVQSGAMQAIGVQNALYEVPGLGNRPLFIKMYPAVENYQSDLYEVYAEPYNYDLRAASAVAILQGEGESPAKGEVVFFQRHPPTGPILIQGNLTDLPPGKHGVHIHHSGDMRQGCEKLGPHFNPYLLQHGGPTDPLRHVGDLGNVEVGEDGTVEFTRVDPLLSLGGRSRGIVGRAIVISANPDDLGRGGTAESLVNGDSGKPLACGVIAYIK</sequence>
<accession>A0A076G2A7</accession>
<evidence type="ECO:0000256" key="1">
    <source>
        <dbReference type="ARBA" id="ARBA00012682"/>
    </source>
</evidence>
<name>A0A076G2A7_TENMO</name>
<dbReference type="Pfam" id="PF00080">
    <property type="entry name" value="Sod_Cu"/>
    <property type="match status" value="1"/>
</dbReference>
<reference evidence="10" key="4">
    <citation type="submission" date="2021-08" db="EMBL/GenBank/DDBJ databases">
        <authorList>
            <person name="Eriksson T."/>
        </authorList>
    </citation>
    <scope>NUCLEOTIDE SEQUENCE</scope>
    <source>
        <strain evidence="10">Stoneville</strain>
        <tissue evidence="10">Whole head</tissue>
    </source>
</reference>
<evidence type="ECO:0000256" key="3">
    <source>
        <dbReference type="ARBA" id="ARBA00022833"/>
    </source>
</evidence>
<evidence type="ECO:0000256" key="4">
    <source>
        <dbReference type="ARBA" id="ARBA00022862"/>
    </source>
</evidence>
<dbReference type="InterPro" id="IPR036423">
    <property type="entry name" value="SOD-like_Cu/Zn_dom_sf"/>
</dbReference>
<keyword evidence="7" id="KW-0732">Signal</keyword>
<dbReference type="SUPFAM" id="SSF49329">
    <property type="entry name" value="Cu,Zn superoxide dismutase-like"/>
    <property type="match status" value="1"/>
</dbReference>
<feature type="signal peptide" evidence="7">
    <location>
        <begin position="1"/>
        <end position="21"/>
    </location>
</feature>
<dbReference type="GO" id="GO:0005507">
    <property type="term" value="F:copper ion binding"/>
    <property type="evidence" value="ECO:0007669"/>
    <property type="project" value="InterPro"/>
</dbReference>
<comment type="catalytic activity">
    <reaction evidence="6">
        <text>2 superoxide + 2 H(+) = H2O2 + O2</text>
        <dbReference type="Rhea" id="RHEA:20696"/>
        <dbReference type="ChEBI" id="CHEBI:15378"/>
        <dbReference type="ChEBI" id="CHEBI:15379"/>
        <dbReference type="ChEBI" id="CHEBI:16240"/>
        <dbReference type="ChEBI" id="CHEBI:18421"/>
        <dbReference type="EC" id="1.15.1.1"/>
    </reaction>
</comment>
<evidence type="ECO:0000256" key="2">
    <source>
        <dbReference type="ARBA" id="ARBA00022723"/>
    </source>
</evidence>
<evidence type="ECO:0000313" key="10">
    <source>
        <dbReference type="EMBL" id="KAH0817071.1"/>
    </source>
</evidence>
<organism evidence="9">
    <name type="scientific">Tenebrio molitor</name>
    <name type="common">Yellow mealworm beetle</name>
    <dbReference type="NCBI Taxonomy" id="7067"/>
    <lineage>
        <taxon>Eukaryota</taxon>
        <taxon>Metazoa</taxon>
        <taxon>Ecdysozoa</taxon>
        <taxon>Arthropoda</taxon>
        <taxon>Hexapoda</taxon>
        <taxon>Insecta</taxon>
        <taxon>Pterygota</taxon>
        <taxon>Neoptera</taxon>
        <taxon>Endopterygota</taxon>
        <taxon>Coleoptera</taxon>
        <taxon>Polyphaga</taxon>
        <taxon>Cucujiformia</taxon>
        <taxon>Tenebrionidae</taxon>
        <taxon>Tenebrio</taxon>
    </lineage>
</organism>
<protein>
    <recommendedName>
        <fullName evidence="1">superoxide dismutase</fullName>
        <ecNumber evidence="1">1.15.1.1</ecNumber>
    </recommendedName>
</protein>
<reference evidence="9" key="2">
    <citation type="journal article" date="2014" name="Arch. Insect Biochem. Physiol.">
        <title>Parasitization by scleroderma guani influences expression of superoxide dismutase genes in tenebrio molitor.</title>
        <authorList>
            <person name="Zhu J.Y."/>
            <person name="Ze S.Z."/>
            <person name="Stanley D.W."/>
            <person name="Yang B."/>
        </authorList>
    </citation>
    <scope>NUCLEOTIDE SEQUENCE</scope>
</reference>
<evidence type="ECO:0000256" key="7">
    <source>
        <dbReference type="SAM" id="SignalP"/>
    </source>
</evidence>
<dbReference type="EC" id="1.15.1.1" evidence="1"/>
<dbReference type="PANTHER" id="PTHR10003">
    <property type="entry name" value="SUPEROXIDE DISMUTASE CU-ZN -RELATED"/>
    <property type="match status" value="1"/>
</dbReference>
<gene>
    <name evidence="10" type="ORF">GEV33_005718</name>
</gene>
<proteinExistence type="evidence at transcript level"/>
<dbReference type="OrthoDB" id="2015551at2759"/>
<keyword evidence="11" id="KW-1185">Reference proteome</keyword>
<dbReference type="InterPro" id="IPR001424">
    <property type="entry name" value="SOD_Cu_Zn_dom"/>
</dbReference>
<keyword evidence="2" id="KW-0479">Metal-binding</keyword>
<feature type="domain" description="Superoxide dismutase copper/zinc binding" evidence="8">
    <location>
        <begin position="89"/>
        <end position="225"/>
    </location>
</feature>
<reference evidence="9" key="1">
    <citation type="submission" date="2013-08" db="EMBL/GenBank/DDBJ databases">
        <authorList>
            <person name="Zhu J.-Y."/>
        </authorList>
    </citation>
    <scope>NUCLEOTIDE SEQUENCE</scope>
</reference>
<evidence type="ECO:0000256" key="5">
    <source>
        <dbReference type="ARBA" id="ARBA00023002"/>
    </source>
</evidence>
<dbReference type="Gene3D" id="2.60.40.200">
    <property type="entry name" value="Superoxide dismutase, copper/zinc binding domain"/>
    <property type="match status" value="1"/>
</dbReference>
<dbReference type="InterPro" id="IPR024134">
    <property type="entry name" value="SOD_Cu/Zn_/chaperone"/>
</dbReference>
<keyword evidence="3" id="KW-0862">Zinc</keyword>
<evidence type="ECO:0000313" key="11">
    <source>
        <dbReference type="Proteomes" id="UP000719412"/>
    </source>
</evidence>
<dbReference type="EMBL" id="KF527567">
    <property type="protein sequence ID" value="AII26026.1"/>
    <property type="molecule type" value="mRNA"/>
</dbReference>
<dbReference type="AlphaFoldDB" id="A0A076G2A7"/>